<keyword evidence="3" id="KW-1185">Reference proteome</keyword>
<feature type="domain" description="NAD-dependent epimerase/dehydratase" evidence="1">
    <location>
        <begin position="3"/>
        <end position="232"/>
    </location>
</feature>
<evidence type="ECO:0000259" key="1">
    <source>
        <dbReference type="Pfam" id="PF01370"/>
    </source>
</evidence>
<dbReference type="GO" id="GO:0004029">
    <property type="term" value="F:aldehyde dehydrogenase (NAD+) activity"/>
    <property type="evidence" value="ECO:0007669"/>
    <property type="project" value="TreeGrafter"/>
</dbReference>
<organism evidence="2 3">
    <name type="scientific">Bailinhaonella thermotolerans</name>
    <dbReference type="NCBI Taxonomy" id="1070861"/>
    <lineage>
        <taxon>Bacteria</taxon>
        <taxon>Bacillati</taxon>
        <taxon>Actinomycetota</taxon>
        <taxon>Actinomycetes</taxon>
        <taxon>Streptosporangiales</taxon>
        <taxon>Streptosporangiaceae</taxon>
        <taxon>Bailinhaonella</taxon>
    </lineage>
</organism>
<name>A0A3A4BQ33_9ACTN</name>
<dbReference type="OrthoDB" id="9787292at2"/>
<gene>
    <name evidence="2" type="ORF">D5H75_10550</name>
</gene>
<comment type="caution">
    <text evidence="2">The sequence shown here is derived from an EMBL/GenBank/DDBJ whole genome shotgun (WGS) entry which is preliminary data.</text>
</comment>
<proteinExistence type="predicted"/>
<sequence>MRILLAGATGTLGKELVPLLIAAGHEVTGLTRSERGVAALAAAGADGLVVDMMDGAGLMAALEGRSADAVIHQATAITGAPLFHRALHATDDLRDRGTANLLRAARLVGAKRFVTQSFFLGYGYRDLGPGLVTEERPFGVRQGGAFDRHLDSMRSNEEQVLGADGIEGISLRYGMFYGPEPATRNLLRMTRRRRLPATRPSGTISPIHIRDAASATVAALERGRAGEAYNVCDDEPLEFAEYIRALARAAGAPPPPVVPGWVLRATPYMHALMVRTRVALSNAKAREELGWAPAYPSAREGLAAL</sequence>
<dbReference type="InterPro" id="IPR001509">
    <property type="entry name" value="Epimerase_deHydtase"/>
</dbReference>
<evidence type="ECO:0000313" key="2">
    <source>
        <dbReference type="EMBL" id="RJL33256.1"/>
    </source>
</evidence>
<dbReference type="Pfam" id="PF01370">
    <property type="entry name" value="Epimerase"/>
    <property type="match status" value="1"/>
</dbReference>
<dbReference type="Proteomes" id="UP000265768">
    <property type="component" value="Unassembled WGS sequence"/>
</dbReference>
<dbReference type="SUPFAM" id="SSF51735">
    <property type="entry name" value="NAD(P)-binding Rossmann-fold domains"/>
    <property type="match status" value="1"/>
</dbReference>
<dbReference type="EMBL" id="QZEY01000003">
    <property type="protein sequence ID" value="RJL33256.1"/>
    <property type="molecule type" value="Genomic_DNA"/>
</dbReference>
<reference evidence="2 3" key="1">
    <citation type="submission" date="2018-09" db="EMBL/GenBank/DDBJ databases">
        <title>YIM 75507 draft genome.</title>
        <authorList>
            <person name="Tang S."/>
            <person name="Feng Y."/>
        </authorList>
    </citation>
    <scope>NUCLEOTIDE SEQUENCE [LARGE SCALE GENOMIC DNA]</scope>
    <source>
        <strain evidence="2 3">YIM 75507</strain>
    </source>
</reference>
<accession>A0A3A4BQ33</accession>
<dbReference type="GO" id="GO:0005737">
    <property type="term" value="C:cytoplasm"/>
    <property type="evidence" value="ECO:0007669"/>
    <property type="project" value="TreeGrafter"/>
</dbReference>
<dbReference type="RefSeq" id="WP_119926216.1">
    <property type="nucleotide sequence ID" value="NZ_QZEY01000003.1"/>
</dbReference>
<dbReference type="PANTHER" id="PTHR48079">
    <property type="entry name" value="PROTEIN YEEZ"/>
    <property type="match status" value="1"/>
</dbReference>
<evidence type="ECO:0000313" key="3">
    <source>
        <dbReference type="Proteomes" id="UP000265768"/>
    </source>
</evidence>
<dbReference type="AlphaFoldDB" id="A0A3A4BQ33"/>
<dbReference type="PANTHER" id="PTHR48079:SF6">
    <property type="entry name" value="NAD(P)-BINDING DOMAIN-CONTAINING PROTEIN-RELATED"/>
    <property type="match status" value="1"/>
</dbReference>
<dbReference type="InterPro" id="IPR051783">
    <property type="entry name" value="NAD(P)-dependent_oxidoreduct"/>
</dbReference>
<protein>
    <submittedName>
        <fullName evidence="2">NAD(P)-dependent oxidoreductase</fullName>
    </submittedName>
</protein>
<dbReference type="Gene3D" id="3.40.50.720">
    <property type="entry name" value="NAD(P)-binding Rossmann-like Domain"/>
    <property type="match status" value="1"/>
</dbReference>
<dbReference type="InterPro" id="IPR036291">
    <property type="entry name" value="NAD(P)-bd_dom_sf"/>
</dbReference>